<dbReference type="Gene3D" id="3.40.50.2300">
    <property type="match status" value="2"/>
</dbReference>
<evidence type="ECO:0000313" key="4">
    <source>
        <dbReference type="EMBL" id="GIJ49067.1"/>
    </source>
</evidence>
<sequence>MLALSGCAGSSLGDDEGGAAEGPVNVGLMIPLSGPYKAIGEDLAKGWELYLSTHDGKFGGRKVNTIQIDEVDGRAAALNGAKKLVEKDNVVAIVGGVTADTTESVKQYVTEKKVPFVGTGGRPSTLTDLSYLWHASWLSVEPGRSVADYIRTTVNGPVYAIGPDYQGGYDNVNGFVEAFKAGGGQLANKDGKPKWTPWPATNNYLPFLNEIQATGAKAVFTFYAGTPAIEFVKQYKEAGLQGKIPLYASGFLTEGPVLQAQGPAADGVRSALNYASNLDNPANREFAMAYQKQHNNAPDVYNVTAWDSALILDRAIGAAGKNATAEKVNAEIGKLGAISSPRGDWRFGQNHSPIQPWYLREVQFDGRARANVLVQNLATLGS</sequence>
<gene>
    <name evidence="4" type="ORF">Val02_59530</name>
</gene>
<dbReference type="Pfam" id="PF13458">
    <property type="entry name" value="Peripla_BP_6"/>
    <property type="match status" value="1"/>
</dbReference>
<protein>
    <submittedName>
        <fullName evidence="4">ABC transporter substrate-binding protein</fullName>
    </submittedName>
</protein>
<accession>A0A8J3YR37</accession>
<keyword evidence="5" id="KW-1185">Reference proteome</keyword>
<evidence type="ECO:0000259" key="3">
    <source>
        <dbReference type="Pfam" id="PF13458"/>
    </source>
</evidence>
<dbReference type="InterPro" id="IPR051010">
    <property type="entry name" value="BCAA_transport"/>
</dbReference>
<name>A0A8J3YR37_9ACTN</name>
<dbReference type="AlphaFoldDB" id="A0A8J3YR37"/>
<evidence type="ECO:0000313" key="5">
    <source>
        <dbReference type="Proteomes" id="UP000619260"/>
    </source>
</evidence>
<dbReference type="Proteomes" id="UP000619260">
    <property type="component" value="Unassembled WGS sequence"/>
</dbReference>
<keyword evidence="2" id="KW-0732">Signal</keyword>
<dbReference type="InterPro" id="IPR028081">
    <property type="entry name" value="Leu-bd"/>
</dbReference>
<dbReference type="PANTHER" id="PTHR30483:SF6">
    <property type="entry name" value="PERIPLASMIC BINDING PROTEIN OF ABC TRANSPORTER FOR NATURAL AMINO ACIDS"/>
    <property type="match status" value="1"/>
</dbReference>
<evidence type="ECO:0000256" key="2">
    <source>
        <dbReference type="ARBA" id="ARBA00022729"/>
    </source>
</evidence>
<feature type="domain" description="Leucine-binding protein" evidence="3">
    <location>
        <begin position="23"/>
        <end position="366"/>
    </location>
</feature>
<dbReference type="RefSeq" id="WP_239153426.1">
    <property type="nucleotide sequence ID" value="NZ_BOPF01000024.1"/>
</dbReference>
<dbReference type="PANTHER" id="PTHR30483">
    <property type="entry name" value="LEUCINE-SPECIFIC-BINDING PROTEIN"/>
    <property type="match status" value="1"/>
</dbReference>
<reference evidence="4" key="1">
    <citation type="submission" date="2021-01" db="EMBL/GenBank/DDBJ databases">
        <title>Whole genome shotgun sequence of Virgisporangium aliadipatigenens NBRC 105644.</title>
        <authorList>
            <person name="Komaki H."/>
            <person name="Tamura T."/>
        </authorList>
    </citation>
    <scope>NUCLEOTIDE SEQUENCE</scope>
    <source>
        <strain evidence="4">NBRC 105644</strain>
    </source>
</reference>
<dbReference type="SUPFAM" id="SSF53822">
    <property type="entry name" value="Periplasmic binding protein-like I"/>
    <property type="match status" value="1"/>
</dbReference>
<dbReference type="InterPro" id="IPR028082">
    <property type="entry name" value="Peripla_BP_I"/>
</dbReference>
<dbReference type="EMBL" id="BOPF01000024">
    <property type="protein sequence ID" value="GIJ49067.1"/>
    <property type="molecule type" value="Genomic_DNA"/>
</dbReference>
<evidence type="ECO:0000256" key="1">
    <source>
        <dbReference type="ARBA" id="ARBA00010062"/>
    </source>
</evidence>
<dbReference type="CDD" id="cd20014">
    <property type="entry name" value="PBP1_RPA0668_benzoate-like"/>
    <property type="match status" value="1"/>
</dbReference>
<organism evidence="4 5">
    <name type="scientific">Virgisporangium aliadipatigenens</name>
    <dbReference type="NCBI Taxonomy" id="741659"/>
    <lineage>
        <taxon>Bacteria</taxon>
        <taxon>Bacillati</taxon>
        <taxon>Actinomycetota</taxon>
        <taxon>Actinomycetes</taxon>
        <taxon>Micromonosporales</taxon>
        <taxon>Micromonosporaceae</taxon>
        <taxon>Virgisporangium</taxon>
    </lineage>
</organism>
<comment type="caution">
    <text evidence="4">The sequence shown here is derived from an EMBL/GenBank/DDBJ whole genome shotgun (WGS) entry which is preliminary data.</text>
</comment>
<comment type="similarity">
    <text evidence="1">Belongs to the leucine-binding protein family.</text>
</comment>
<proteinExistence type="inferred from homology"/>